<protein>
    <submittedName>
        <fullName evidence="2">Peptidase</fullName>
    </submittedName>
</protein>
<dbReference type="AlphaFoldDB" id="A0A916SF75"/>
<comment type="caution">
    <text evidence="2">The sequence shown here is derived from an EMBL/GenBank/DDBJ whole genome shotgun (WGS) entry which is preliminary data.</text>
</comment>
<organism evidence="2 3">
    <name type="scientific">Brucella endophytica</name>
    <dbReference type="NCBI Taxonomy" id="1963359"/>
    <lineage>
        <taxon>Bacteria</taxon>
        <taxon>Pseudomonadati</taxon>
        <taxon>Pseudomonadota</taxon>
        <taxon>Alphaproteobacteria</taxon>
        <taxon>Hyphomicrobiales</taxon>
        <taxon>Brucellaceae</taxon>
        <taxon>Brucella/Ochrobactrum group</taxon>
        <taxon>Brucella</taxon>
    </lineage>
</organism>
<evidence type="ECO:0000313" key="2">
    <source>
        <dbReference type="EMBL" id="GGA93438.1"/>
    </source>
</evidence>
<dbReference type="Proteomes" id="UP000646478">
    <property type="component" value="Unassembled WGS sequence"/>
</dbReference>
<keyword evidence="1" id="KW-0732">Signal</keyword>
<feature type="signal peptide" evidence="1">
    <location>
        <begin position="1"/>
        <end position="21"/>
    </location>
</feature>
<dbReference type="Pfam" id="PF06037">
    <property type="entry name" value="DUF922"/>
    <property type="match status" value="1"/>
</dbReference>
<dbReference type="EMBL" id="BMHH01000007">
    <property type="protein sequence ID" value="GGA93438.1"/>
    <property type="molecule type" value="Genomic_DNA"/>
</dbReference>
<feature type="chain" id="PRO_5036953906" evidence="1">
    <location>
        <begin position="22"/>
        <end position="195"/>
    </location>
</feature>
<proteinExistence type="predicted"/>
<accession>A0A916SF75</accession>
<reference evidence="2" key="1">
    <citation type="journal article" date="2014" name="Int. J. Syst. Evol. Microbiol.">
        <title>Complete genome sequence of Corynebacterium casei LMG S-19264T (=DSM 44701T), isolated from a smear-ripened cheese.</title>
        <authorList>
            <consortium name="US DOE Joint Genome Institute (JGI-PGF)"/>
            <person name="Walter F."/>
            <person name="Albersmeier A."/>
            <person name="Kalinowski J."/>
            <person name="Ruckert C."/>
        </authorList>
    </citation>
    <scope>NUCLEOTIDE SEQUENCE</scope>
    <source>
        <strain evidence="2">CGMCC 1.15082</strain>
    </source>
</reference>
<dbReference type="RefSeq" id="WP_188824213.1">
    <property type="nucleotide sequence ID" value="NZ_BMHH01000007.1"/>
</dbReference>
<evidence type="ECO:0000313" key="3">
    <source>
        <dbReference type="Proteomes" id="UP000646478"/>
    </source>
</evidence>
<dbReference type="InterPro" id="IPR010321">
    <property type="entry name" value="DUF922"/>
</dbReference>
<keyword evidence="3" id="KW-1185">Reference proteome</keyword>
<dbReference type="PIRSF" id="PIRSF010521">
    <property type="entry name" value="DUF922_bac"/>
    <property type="match status" value="1"/>
</dbReference>
<gene>
    <name evidence="2" type="ORF">GCM10011491_21970</name>
</gene>
<evidence type="ECO:0000256" key="1">
    <source>
        <dbReference type="SAM" id="SignalP"/>
    </source>
</evidence>
<reference evidence="2" key="2">
    <citation type="submission" date="2020-09" db="EMBL/GenBank/DDBJ databases">
        <authorList>
            <person name="Sun Q."/>
            <person name="Zhou Y."/>
        </authorList>
    </citation>
    <scope>NUCLEOTIDE SEQUENCE</scope>
    <source>
        <strain evidence="2">CGMCC 1.15082</strain>
    </source>
</reference>
<sequence length="195" mass="21714">MRRIAFVLGIALCLGPVTAWAQWKPAERIETYPVSGQTGIELYRSIGENGPRLSLGPTIAFTTFDLKWSRKYVPEGGGCRLAKAVPHLTIIYKLPKPSGKMPPDTQKRLDRFIAGIEAHERVHGELILDMVKKIEVMSVGLTVPNDPGCKKIRQELTKRLAALSQEQRQQSRDFDKAEMSEGGNVHQLVLGLVNE</sequence>
<name>A0A916SF75_9HYPH</name>